<feature type="domain" description="Transglutaminase N-terminal" evidence="2">
    <location>
        <begin position="28"/>
        <end position="140"/>
    </location>
</feature>
<dbReference type="EMBL" id="JAIPUX010003247">
    <property type="protein sequence ID" value="KAH0623405.1"/>
    <property type="molecule type" value="Genomic_DNA"/>
</dbReference>
<dbReference type="InterPro" id="IPR013783">
    <property type="entry name" value="Ig-like_fold"/>
</dbReference>
<dbReference type="SUPFAM" id="SSF81296">
    <property type="entry name" value="E set domains"/>
    <property type="match status" value="1"/>
</dbReference>
<evidence type="ECO:0000313" key="4">
    <source>
        <dbReference type="Proteomes" id="UP000826234"/>
    </source>
</evidence>
<accession>A0ABQ7T1L6</accession>
<comment type="similarity">
    <text evidence="1">Belongs to the transglutaminase superfamily. Transglutaminase family.</text>
</comment>
<protein>
    <recommendedName>
        <fullName evidence="2">Transglutaminase N-terminal domain-containing protein</fullName>
    </recommendedName>
</protein>
<evidence type="ECO:0000313" key="3">
    <source>
        <dbReference type="EMBL" id="KAH0623405.1"/>
    </source>
</evidence>
<dbReference type="Gene3D" id="2.60.40.10">
    <property type="entry name" value="Immunoglobulins"/>
    <property type="match status" value="1"/>
</dbReference>
<name>A0ABQ7T1L6_PHRPL</name>
<dbReference type="InterPro" id="IPR001102">
    <property type="entry name" value="Transglutaminase_N"/>
</dbReference>
<proteinExistence type="inferred from homology"/>
<dbReference type="Pfam" id="PF00868">
    <property type="entry name" value="Transglut_N"/>
    <property type="match status" value="1"/>
</dbReference>
<gene>
    <name evidence="3" type="ORF">JD844_015305</name>
</gene>
<evidence type="ECO:0000259" key="2">
    <source>
        <dbReference type="Pfam" id="PF00868"/>
    </source>
</evidence>
<sequence length="175" mass="18303">MFSMIFDIPPPADVALAAPAIVVKPAAKIDWKLKENGNTHHTDRYKGQELVVRRGQPFDISLALSGTPPAADRLTFTVETGSTSALQAKTRVAFGISGAPGSHSWGAVQTSTSASSTTLSFSISSPANAAIGRYSLDIQTGSGGSGPSSLRGTFVLLFNPWLSGTRRLTHTPHGP</sequence>
<dbReference type="PANTHER" id="PTHR11590:SF36">
    <property type="entry name" value="PROTEIN-GLUTAMINE GAMMA-GLUTAMYLTRANSFERASE E"/>
    <property type="match status" value="1"/>
</dbReference>
<dbReference type="PANTHER" id="PTHR11590">
    <property type="entry name" value="PROTEIN-GLUTAMINE GAMMA-GLUTAMYLTRANSFERASE"/>
    <property type="match status" value="1"/>
</dbReference>
<dbReference type="Proteomes" id="UP000826234">
    <property type="component" value="Unassembled WGS sequence"/>
</dbReference>
<dbReference type="InterPro" id="IPR050779">
    <property type="entry name" value="Transglutaminase"/>
</dbReference>
<keyword evidence="4" id="KW-1185">Reference proteome</keyword>
<evidence type="ECO:0000256" key="1">
    <source>
        <dbReference type="ARBA" id="ARBA00005968"/>
    </source>
</evidence>
<reference evidence="3 4" key="1">
    <citation type="journal article" date="2022" name="Gigascience">
        <title>A chromosome-level genome assembly and annotation of the desert horned lizard, Phrynosoma platyrhinos, provides insight into chromosomal rearrangements among reptiles.</title>
        <authorList>
            <person name="Koochekian N."/>
            <person name="Ascanio A."/>
            <person name="Farleigh K."/>
            <person name="Card D.C."/>
            <person name="Schield D.R."/>
            <person name="Castoe T.A."/>
            <person name="Jezkova T."/>
        </authorList>
    </citation>
    <scope>NUCLEOTIDE SEQUENCE [LARGE SCALE GENOMIC DNA]</scope>
    <source>
        <strain evidence="3">NK-2021</strain>
    </source>
</reference>
<organism evidence="3 4">
    <name type="scientific">Phrynosoma platyrhinos</name>
    <name type="common">Desert horned lizard</name>
    <dbReference type="NCBI Taxonomy" id="52577"/>
    <lineage>
        <taxon>Eukaryota</taxon>
        <taxon>Metazoa</taxon>
        <taxon>Chordata</taxon>
        <taxon>Craniata</taxon>
        <taxon>Vertebrata</taxon>
        <taxon>Euteleostomi</taxon>
        <taxon>Lepidosauria</taxon>
        <taxon>Squamata</taxon>
        <taxon>Bifurcata</taxon>
        <taxon>Unidentata</taxon>
        <taxon>Episquamata</taxon>
        <taxon>Toxicofera</taxon>
        <taxon>Iguania</taxon>
        <taxon>Phrynosomatidae</taxon>
        <taxon>Phrynosomatinae</taxon>
        <taxon>Phrynosoma</taxon>
    </lineage>
</organism>
<dbReference type="InterPro" id="IPR014756">
    <property type="entry name" value="Ig_E-set"/>
</dbReference>
<comment type="caution">
    <text evidence="3">The sequence shown here is derived from an EMBL/GenBank/DDBJ whole genome shotgun (WGS) entry which is preliminary data.</text>
</comment>